<evidence type="ECO:0000256" key="3">
    <source>
        <dbReference type="ARBA" id="ARBA00012071"/>
    </source>
</evidence>
<dbReference type="NCBIfam" id="TIGR00682">
    <property type="entry name" value="lpxK"/>
    <property type="match status" value="1"/>
</dbReference>
<comment type="function">
    <text evidence="1 13">Transfers the gamma-phosphate of ATP to the 4'-position of a tetraacyldisaccharide 1-phosphate intermediate (termed DS-1-P) to form tetraacyldisaccharide 1,4'-bis-phosphate (lipid IVA).</text>
</comment>
<evidence type="ECO:0000313" key="15">
    <source>
        <dbReference type="Proteomes" id="UP000243507"/>
    </source>
</evidence>
<evidence type="ECO:0000256" key="12">
    <source>
        <dbReference type="ARBA" id="ARBA00029757"/>
    </source>
</evidence>
<dbReference type="EC" id="2.7.1.130" evidence="3 13"/>
<dbReference type="GO" id="GO:0005886">
    <property type="term" value="C:plasma membrane"/>
    <property type="evidence" value="ECO:0007669"/>
    <property type="project" value="TreeGrafter"/>
</dbReference>
<gene>
    <name evidence="13" type="primary">lpxK</name>
    <name evidence="14" type="ORF">CLN94_09375</name>
</gene>
<proteinExistence type="inferred from homology"/>
<organism evidence="14 15">
    <name type="scientific">Pseudothioclava arenosa</name>
    <dbReference type="NCBI Taxonomy" id="1795308"/>
    <lineage>
        <taxon>Bacteria</taxon>
        <taxon>Pseudomonadati</taxon>
        <taxon>Pseudomonadota</taxon>
        <taxon>Alphaproteobacteria</taxon>
        <taxon>Rhodobacterales</taxon>
        <taxon>Paracoccaceae</taxon>
        <taxon>Pseudothioclava</taxon>
    </lineage>
</organism>
<comment type="caution">
    <text evidence="14">The sequence shown here is derived from an EMBL/GenBank/DDBJ whole genome shotgun (WGS) entry which is preliminary data.</text>
</comment>
<evidence type="ECO:0000256" key="11">
    <source>
        <dbReference type="ARBA" id="ARBA00023098"/>
    </source>
</evidence>
<reference evidence="14 15" key="1">
    <citation type="submission" date="2017-09" db="EMBL/GenBank/DDBJ databases">
        <title>A multilocus sequence analysis scheme for characterization of bacteria in the genus Thioclava.</title>
        <authorList>
            <person name="Liu Y."/>
            <person name="Shao Z."/>
        </authorList>
    </citation>
    <scope>NUCLEOTIDE SEQUENCE [LARGE SCALE GENOMIC DNA]</scope>
    <source>
        <strain evidence="14 15">CAU 1312</strain>
    </source>
</reference>
<keyword evidence="10 13" id="KW-0067">ATP-binding</keyword>
<evidence type="ECO:0000313" key="14">
    <source>
        <dbReference type="EMBL" id="PCD76388.1"/>
    </source>
</evidence>
<evidence type="ECO:0000256" key="13">
    <source>
        <dbReference type="HAMAP-Rule" id="MF_00409"/>
    </source>
</evidence>
<dbReference type="RefSeq" id="WP_096433515.1">
    <property type="nucleotide sequence ID" value="NZ_NTJD01000006.1"/>
</dbReference>
<evidence type="ECO:0000256" key="1">
    <source>
        <dbReference type="ARBA" id="ARBA00002274"/>
    </source>
</evidence>
<evidence type="ECO:0000256" key="9">
    <source>
        <dbReference type="ARBA" id="ARBA00022777"/>
    </source>
</evidence>
<dbReference type="InterPro" id="IPR027417">
    <property type="entry name" value="P-loop_NTPase"/>
</dbReference>
<dbReference type="Pfam" id="PF02606">
    <property type="entry name" value="LpxK"/>
    <property type="match status" value="1"/>
</dbReference>
<dbReference type="GO" id="GO:0009244">
    <property type="term" value="P:lipopolysaccharide core region biosynthetic process"/>
    <property type="evidence" value="ECO:0007669"/>
    <property type="project" value="TreeGrafter"/>
</dbReference>
<dbReference type="UniPathway" id="UPA00359">
    <property type="reaction ID" value="UER00482"/>
</dbReference>
<evidence type="ECO:0000256" key="4">
    <source>
        <dbReference type="ARBA" id="ARBA00016436"/>
    </source>
</evidence>
<keyword evidence="7 13" id="KW-0808">Transferase</keyword>
<dbReference type="OrthoDB" id="9766423at2"/>
<protein>
    <recommendedName>
        <fullName evidence="4 13">Tetraacyldisaccharide 4'-kinase</fullName>
        <ecNumber evidence="3 13">2.7.1.130</ecNumber>
    </recommendedName>
    <alternativeName>
        <fullName evidence="12 13">Lipid A 4'-kinase</fullName>
    </alternativeName>
</protein>
<dbReference type="InterPro" id="IPR003758">
    <property type="entry name" value="LpxK"/>
</dbReference>
<dbReference type="GO" id="GO:0009245">
    <property type="term" value="P:lipid A biosynthetic process"/>
    <property type="evidence" value="ECO:0007669"/>
    <property type="project" value="UniProtKB-UniRule"/>
</dbReference>
<sequence>MGAPLFWFNSPKAPGLKARLLAPLGWLYATATARRVAQPGLRLPVPVICVGNINAGGTGKTPTVIALVQHLQARGVTPHVVSRGHGGALQGPVQVIERQHSAAEVGDEPLLISAFCPVWVSKDRAAGAQAAVAAGAQVIVLDDGHQNPALSKDLSIVVVDAVKGFGNGLCLPAGPLREPVAAGLARADFLLSIAGNAAQHFSGAPQKNPAFAAQKNFAETWGAAITVPHLQGFLEPLQTGMDWEGLRVLAFAGIGHPEKFFQTLRELGADVLRGEALEDHQPFTPQLLTRLENEARLLGAQMVTTEKDAARLPEAFRPKVLALPVRLRIADAAPLDAALSRLGL</sequence>
<keyword evidence="11 13" id="KW-0443">Lipid metabolism</keyword>
<evidence type="ECO:0000256" key="2">
    <source>
        <dbReference type="ARBA" id="ARBA00004870"/>
    </source>
</evidence>
<dbReference type="GO" id="GO:0009029">
    <property type="term" value="F:lipid-A 4'-kinase activity"/>
    <property type="evidence" value="ECO:0007669"/>
    <property type="project" value="UniProtKB-UniRule"/>
</dbReference>
<keyword evidence="15" id="KW-1185">Reference proteome</keyword>
<dbReference type="AlphaFoldDB" id="A0A2A4CQ29"/>
<accession>A0A2A4CQ29</accession>
<evidence type="ECO:0000256" key="6">
    <source>
        <dbReference type="ARBA" id="ARBA00022556"/>
    </source>
</evidence>
<comment type="catalytic activity">
    <reaction evidence="13">
        <text>a lipid A disaccharide + ATP = a lipid IVA + ADP + H(+)</text>
        <dbReference type="Rhea" id="RHEA:67840"/>
        <dbReference type="ChEBI" id="CHEBI:15378"/>
        <dbReference type="ChEBI" id="CHEBI:30616"/>
        <dbReference type="ChEBI" id="CHEBI:176343"/>
        <dbReference type="ChEBI" id="CHEBI:176425"/>
        <dbReference type="ChEBI" id="CHEBI:456216"/>
        <dbReference type="EC" id="2.7.1.130"/>
    </reaction>
</comment>
<keyword evidence="8 13" id="KW-0547">Nucleotide-binding</keyword>
<keyword evidence="6 13" id="KW-0441">Lipid A biosynthesis</keyword>
<evidence type="ECO:0000256" key="10">
    <source>
        <dbReference type="ARBA" id="ARBA00022840"/>
    </source>
</evidence>
<evidence type="ECO:0000256" key="8">
    <source>
        <dbReference type="ARBA" id="ARBA00022741"/>
    </source>
</evidence>
<dbReference type="EMBL" id="NTJD01000006">
    <property type="protein sequence ID" value="PCD76388.1"/>
    <property type="molecule type" value="Genomic_DNA"/>
</dbReference>
<comment type="pathway">
    <text evidence="2 13">Glycolipid biosynthesis; lipid IV(A) biosynthesis; lipid IV(A) from (3R)-3-hydroxytetradecanoyl-[acyl-carrier-protein] and UDP-N-acetyl-alpha-D-glucosamine: step 6/6.</text>
</comment>
<comment type="similarity">
    <text evidence="13">Belongs to the LpxK family.</text>
</comment>
<dbReference type="HAMAP" id="MF_00409">
    <property type="entry name" value="LpxK"/>
    <property type="match status" value="1"/>
</dbReference>
<dbReference type="SUPFAM" id="SSF52540">
    <property type="entry name" value="P-loop containing nucleoside triphosphate hydrolases"/>
    <property type="match status" value="1"/>
</dbReference>
<feature type="binding site" evidence="13">
    <location>
        <begin position="54"/>
        <end position="61"/>
    </location>
    <ligand>
        <name>ATP</name>
        <dbReference type="ChEBI" id="CHEBI:30616"/>
    </ligand>
</feature>
<dbReference type="PANTHER" id="PTHR42724:SF1">
    <property type="entry name" value="TETRAACYLDISACCHARIDE 4'-KINASE, MITOCHONDRIAL-RELATED"/>
    <property type="match status" value="1"/>
</dbReference>
<dbReference type="GO" id="GO:0005524">
    <property type="term" value="F:ATP binding"/>
    <property type="evidence" value="ECO:0007669"/>
    <property type="project" value="UniProtKB-UniRule"/>
</dbReference>
<keyword evidence="9 13" id="KW-0418">Kinase</keyword>
<evidence type="ECO:0000256" key="7">
    <source>
        <dbReference type="ARBA" id="ARBA00022679"/>
    </source>
</evidence>
<keyword evidence="5 13" id="KW-0444">Lipid biosynthesis</keyword>
<evidence type="ECO:0000256" key="5">
    <source>
        <dbReference type="ARBA" id="ARBA00022516"/>
    </source>
</evidence>
<dbReference type="PANTHER" id="PTHR42724">
    <property type="entry name" value="TETRAACYLDISACCHARIDE 4'-KINASE"/>
    <property type="match status" value="1"/>
</dbReference>
<dbReference type="Proteomes" id="UP000243507">
    <property type="component" value="Unassembled WGS sequence"/>
</dbReference>
<name>A0A2A4CQ29_9RHOB</name>